<dbReference type="Pfam" id="PF03171">
    <property type="entry name" value="2OG-FeII_Oxy"/>
    <property type="match status" value="1"/>
</dbReference>
<accession>A0AAD5SL06</accession>
<keyword evidence="1" id="KW-0408">Iron</keyword>
<dbReference type="InterPro" id="IPR005123">
    <property type="entry name" value="Oxoglu/Fe-dep_dioxygenase_dom"/>
</dbReference>
<feature type="domain" description="Fe2OG dioxygenase" evidence="2">
    <location>
        <begin position="181"/>
        <end position="292"/>
    </location>
</feature>
<dbReference type="AlphaFoldDB" id="A0AAD5SL06"/>
<comment type="similarity">
    <text evidence="1">Belongs to the iron/ascorbate-dependent oxidoreductase family.</text>
</comment>
<name>A0AAD5SL06_9FUNG</name>
<evidence type="ECO:0000256" key="1">
    <source>
        <dbReference type="RuleBase" id="RU003682"/>
    </source>
</evidence>
<dbReference type="SUPFAM" id="SSF51197">
    <property type="entry name" value="Clavaminate synthase-like"/>
    <property type="match status" value="1"/>
</dbReference>
<gene>
    <name evidence="3" type="ORF">HK097_005808</name>
</gene>
<evidence type="ECO:0000313" key="4">
    <source>
        <dbReference type="Proteomes" id="UP001212841"/>
    </source>
</evidence>
<dbReference type="Pfam" id="PF14226">
    <property type="entry name" value="DIOX_N"/>
    <property type="match status" value="1"/>
</dbReference>
<keyword evidence="4" id="KW-1185">Reference proteome</keyword>
<protein>
    <recommendedName>
        <fullName evidence="2">Fe2OG dioxygenase domain-containing protein</fullName>
    </recommendedName>
</protein>
<dbReference type="PROSITE" id="PS51471">
    <property type="entry name" value="FE2OG_OXY"/>
    <property type="match status" value="1"/>
</dbReference>
<organism evidence="3 4">
    <name type="scientific">Rhizophlyctis rosea</name>
    <dbReference type="NCBI Taxonomy" id="64517"/>
    <lineage>
        <taxon>Eukaryota</taxon>
        <taxon>Fungi</taxon>
        <taxon>Fungi incertae sedis</taxon>
        <taxon>Chytridiomycota</taxon>
        <taxon>Chytridiomycota incertae sedis</taxon>
        <taxon>Chytridiomycetes</taxon>
        <taxon>Rhizophlyctidales</taxon>
        <taxon>Rhizophlyctidaceae</taxon>
        <taxon>Rhizophlyctis</taxon>
    </lineage>
</organism>
<dbReference type="InterPro" id="IPR026992">
    <property type="entry name" value="DIOX_N"/>
</dbReference>
<proteinExistence type="inferred from homology"/>
<comment type="caution">
    <text evidence="3">The sequence shown here is derived from an EMBL/GenBank/DDBJ whole genome shotgun (WGS) entry which is preliminary data.</text>
</comment>
<dbReference type="GO" id="GO:0016491">
    <property type="term" value="F:oxidoreductase activity"/>
    <property type="evidence" value="ECO:0007669"/>
    <property type="project" value="UniProtKB-KW"/>
</dbReference>
<dbReference type="EMBL" id="JADGJD010000272">
    <property type="protein sequence ID" value="KAJ3052716.1"/>
    <property type="molecule type" value="Genomic_DNA"/>
</dbReference>
<dbReference type="GO" id="GO:0046872">
    <property type="term" value="F:metal ion binding"/>
    <property type="evidence" value="ECO:0007669"/>
    <property type="project" value="UniProtKB-KW"/>
</dbReference>
<evidence type="ECO:0000313" key="3">
    <source>
        <dbReference type="EMBL" id="KAJ3052716.1"/>
    </source>
</evidence>
<keyword evidence="1" id="KW-0479">Metal-binding</keyword>
<dbReference type="InterPro" id="IPR027443">
    <property type="entry name" value="IPNS-like_sf"/>
</dbReference>
<dbReference type="InterPro" id="IPR050231">
    <property type="entry name" value="Iron_ascorbate_oxido_reductase"/>
</dbReference>
<dbReference type="PANTHER" id="PTHR47990">
    <property type="entry name" value="2-OXOGLUTARATE (2OG) AND FE(II)-DEPENDENT OXYGENASE SUPERFAMILY PROTEIN-RELATED"/>
    <property type="match status" value="1"/>
</dbReference>
<sequence>MDTLLTTTSSTNDTSIPIVDFRGFNNPGPTREKIVADLMDAVTSVGFFYLDNAIDIDLVNRMFDLSAKYFALPKEEKRKIPHLVDTNAGYVDVGVENLNFKQKALDYKEAFDVRKANGLYGDEDRLPTVLRDEKDFFIEFQKACLNLISQLLRAFAIGLQIPTSEGGEDYFVNRHRFDGDSGDNFRLLHYPPLPDNDGGEWTRAGGHSDYGTITLLFQTDVGGLEALIQQPGDTQSAFIPVPPRPGSVVINTGDLLQFWTRGLITSAVHRVVIPKGEGAKKSRYSIAYFCHPDNEVTLDPIPSPLCKDLPDFKDKATDTLAYVGVETFMTDKSITALDYLQLRLKASYL</sequence>
<dbReference type="Gene3D" id="2.60.120.330">
    <property type="entry name" value="B-lactam Antibiotic, Isopenicillin N Synthase, Chain"/>
    <property type="match status" value="1"/>
</dbReference>
<dbReference type="InterPro" id="IPR044861">
    <property type="entry name" value="IPNS-like_FE2OG_OXY"/>
</dbReference>
<dbReference type="Proteomes" id="UP001212841">
    <property type="component" value="Unassembled WGS sequence"/>
</dbReference>
<keyword evidence="1" id="KW-0560">Oxidoreductase</keyword>
<reference evidence="3" key="1">
    <citation type="submission" date="2020-05" db="EMBL/GenBank/DDBJ databases">
        <title>Phylogenomic resolution of chytrid fungi.</title>
        <authorList>
            <person name="Stajich J.E."/>
            <person name="Amses K."/>
            <person name="Simmons R."/>
            <person name="Seto K."/>
            <person name="Myers J."/>
            <person name="Bonds A."/>
            <person name="Quandt C.A."/>
            <person name="Barry K."/>
            <person name="Liu P."/>
            <person name="Grigoriev I."/>
            <person name="Longcore J.E."/>
            <person name="James T.Y."/>
        </authorList>
    </citation>
    <scope>NUCLEOTIDE SEQUENCE</scope>
    <source>
        <strain evidence="3">JEL0318</strain>
    </source>
</reference>
<evidence type="ECO:0000259" key="2">
    <source>
        <dbReference type="PROSITE" id="PS51471"/>
    </source>
</evidence>